<protein>
    <submittedName>
        <fullName evidence="1">Uncharacterized protein</fullName>
    </submittedName>
</protein>
<evidence type="ECO:0000313" key="1">
    <source>
        <dbReference type="EMBL" id="TCU11773.1"/>
    </source>
</evidence>
<organism evidence="1 2">
    <name type="scientific">Rhizobium sullae</name>
    <name type="common">Rhizobium hedysari</name>
    <dbReference type="NCBI Taxonomy" id="50338"/>
    <lineage>
        <taxon>Bacteria</taxon>
        <taxon>Pseudomonadati</taxon>
        <taxon>Pseudomonadota</taxon>
        <taxon>Alphaproteobacteria</taxon>
        <taxon>Hyphomicrobiales</taxon>
        <taxon>Rhizobiaceae</taxon>
        <taxon>Rhizobium/Agrobacterium group</taxon>
        <taxon>Rhizobium</taxon>
    </lineage>
</organism>
<evidence type="ECO:0000313" key="2">
    <source>
        <dbReference type="Proteomes" id="UP000294576"/>
    </source>
</evidence>
<name>A0A4R3PWG8_RHISU</name>
<proteinExistence type="predicted"/>
<reference evidence="1 2" key="1">
    <citation type="submission" date="2019-03" db="EMBL/GenBank/DDBJ databases">
        <title>Genomic Encyclopedia of Type Strains, Phase IV (KMG-V): Genome sequencing to study the core and pangenomes of soil and plant-associated prokaryotes.</title>
        <authorList>
            <person name="Whitman W."/>
        </authorList>
    </citation>
    <scope>NUCLEOTIDE SEQUENCE [LARGE SCALE GENOMIC DNA]</scope>
    <source>
        <strain evidence="1 2">Hc14</strain>
    </source>
</reference>
<gene>
    <name evidence="1" type="ORF">EV132_117114</name>
</gene>
<dbReference type="EMBL" id="SMBH01000017">
    <property type="protein sequence ID" value="TCU11773.1"/>
    <property type="molecule type" value="Genomic_DNA"/>
</dbReference>
<dbReference type="AlphaFoldDB" id="A0A4R3PWG8"/>
<dbReference type="RefSeq" id="WP_132567384.1">
    <property type="nucleotide sequence ID" value="NZ_SMBH01000017.1"/>
</dbReference>
<accession>A0A4R3PWG8</accession>
<dbReference type="Proteomes" id="UP000294576">
    <property type="component" value="Unassembled WGS sequence"/>
</dbReference>
<sequence length="118" mass="13740">MPESYRREPGDPGAAYHIPTLSQYDDGSDMLIKINCIRCKIRHHYRPQDLLEVCGDVALDKVTRQFRCERCGRKDYLEVSLDSLMTSKMTELKVRRLVKIKTIRRPVWEDVTPSVDDA</sequence>
<comment type="caution">
    <text evidence="1">The sequence shown here is derived from an EMBL/GenBank/DDBJ whole genome shotgun (WGS) entry which is preliminary data.</text>
</comment>